<dbReference type="InterPro" id="IPR003598">
    <property type="entry name" value="Ig_sub2"/>
</dbReference>
<dbReference type="InterPro" id="IPR003599">
    <property type="entry name" value="Ig_sub"/>
</dbReference>
<accession>A0A286XHL4</accession>
<dbReference type="GO" id="GO:0009897">
    <property type="term" value="C:external side of plasma membrane"/>
    <property type="evidence" value="ECO:0007669"/>
    <property type="project" value="TreeGrafter"/>
</dbReference>
<dbReference type="AlphaFoldDB" id="A0A286XHL4"/>
<keyword evidence="3 12" id="KW-0812">Transmembrane</keyword>
<feature type="domain" description="Ig-like" evidence="14">
    <location>
        <begin position="98"/>
        <end position="206"/>
    </location>
</feature>
<dbReference type="GO" id="GO:0004888">
    <property type="term" value="F:transmembrane signaling receptor activity"/>
    <property type="evidence" value="ECO:0007669"/>
    <property type="project" value="TreeGrafter"/>
</dbReference>
<dbReference type="Gene3D" id="2.60.40.10">
    <property type="entry name" value="Immunoglobulins"/>
    <property type="match status" value="3"/>
</dbReference>
<dbReference type="GO" id="GO:0015026">
    <property type="term" value="F:coreceptor activity"/>
    <property type="evidence" value="ECO:0007669"/>
    <property type="project" value="Ensembl"/>
</dbReference>
<reference evidence="15" key="3">
    <citation type="submission" date="2025-09" db="UniProtKB">
        <authorList>
            <consortium name="Ensembl"/>
        </authorList>
    </citation>
    <scope>IDENTIFICATION</scope>
    <source>
        <strain evidence="15">2N</strain>
    </source>
</reference>
<comment type="subcellular location">
    <subcellularLocation>
        <location evidence="1">Cell membrane</location>
        <topology evidence="1">Single-pass type I membrane protein</topology>
    </subcellularLocation>
</comment>
<dbReference type="Bgee" id="ENSCPOG00000031919">
    <property type="expression patterns" value="Expressed in endocrine gland and 1 other cell type or tissue"/>
</dbReference>
<dbReference type="PANTHER" id="PTHR11481">
    <property type="entry name" value="IMMUNOGLOBULIN FC RECEPTOR"/>
    <property type="match status" value="1"/>
</dbReference>
<reference evidence="15" key="2">
    <citation type="submission" date="2025-08" db="UniProtKB">
        <authorList>
            <consortium name="Ensembl"/>
        </authorList>
    </citation>
    <scope>IDENTIFICATION</scope>
    <source>
        <strain evidence="15">2N</strain>
    </source>
</reference>
<evidence type="ECO:0000256" key="2">
    <source>
        <dbReference type="ARBA" id="ARBA00022475"/>
    </source>
</evidence>
<dbReference type="InterPro" id="IPR050488">
    <property type="entry name" value="Ig_Fc_receptor"/>
</dbReference>
<keyword evidence="7 12" id="KW-0472">Membrane</keyword>
<keyword evidence="4 13" id="KW-0732">Signal</keyword>
<feature type="signal peptide" evidence="13">
    <location>
        <begin position="1"/>
        <end position="16"/>
    </location>
</feature>
<evidence type="ECO:0000256" key="10">
    <source>
        <dbReference type="ARBA" id="ARBA00023180"/>
    </source>
</evidence>
<dbReference type="Pfam" id="PF13927">
    <property type="entry name" value="Ig_3"/>
    <property type="match status" value="1"/>
</dbReference>
<keyword evidence="11" id="KW-0393">Immunoglobulin domain</keyword>
<keyword evidence="10" id="KW-0325">Glycoprotein</keyword>
<evidence type="ECO:0000313" key="16">
    <source>
        <dbReference type="Proteomes" id="UP000005447"/>
    </source>
</evidence>
<evidence type="ECO:0000256" key="5">
    <source>
        <dbReference type="ARBA" id="ARBA00022737"/>
    </source>
</evidence>
<keyword evidence="8" id="KW-1015">Disulfide bond</keyword>
<proteinExistence type="predicted"/>
<keyword evidence="6 12" id="KW-1133">Transmembrane helix</keyword>
<dbReference type="SMART" id="SM00408">
    <property type="entry name" value="IGc2"/>
    <property type="match status" value="3"/>
</dbReference>
<evidence type="ECO:0000256" key="6">
    <source>
        <dbReference type="ARBA" id="ARBA00022989"/>
    </source>
</evidence>
<dbReference type="PANTHER" id="PTHR11481:SF64">
    <property type="entry name" value="FC RECEPTOR-LIKE PROTEIN 4"/>
    <property type="match status" value="1"/>
</dbReference>
<dbReference type="STRING" id="10141.ENSCPOP00000024899"/>
<dbReference type="FunFam" id="2.60.40.10:FF:001308">
    <property type="entry name" value="Fc receptor like 4"/>
    <property type="match status" value="1"/>
</dbReference>
<dbReference type="GO" id="GO:0042113">
    <property type="term" value="P:B cell activation"/>
    <property type="evidence" value="ECO:0007669"/>
    <property type="project" value="Ensembl"/>
</dbReference>
<evidence type="ECO:0000313" key="15">
    <source>
        <dbReference type="Ensembl" id="ENSCPOP00000024899.1"/>
    </source>
</evidence>
<dbReference type="InterPro" id="IPR013783">
    <property type="entry name" value="Ig-like_fold"/>
</dbReference>
<dbReference type="SUPFAM" id="SSF48726">
    <property type="entry name" value="Immunoglobulin"/>
    <property type="match status" value="3"/>
</dbReference>
<feature type="chain" id="PRO_5011711805" evidence="13">
    <location>
        <begin position="17"/>
        <end position="436"/>
    </location>
</feature>
<dbReference type="SMART" id="SM00409">
    <property type="entry name" value="IG"/>
    <property type="match status" value="3"/>
</dbReference>
<evidence type="ECO:0000256" key="9">
    <source>
        <dbReference type="ARBA" id="ARBA00023170"/>
    </source>
</evidence>
<dbReference type="VEuPathDB" id="HostDB:ENSCPOG00000031919"/>
<dbReference type="InterPro" id="IPR007110">
    <property type="entry name" value="Ig-like_dom"/>
</dbReference>
<name>A0A286XHL4_CAVPO</name>
<evidence type="ECO:0000256" key="8">
    <source>
        <dbReference type="ARBA" id="ARBA00023157"/>
    </source>
</evidence>
<evidence type="ECO:0000256" key="11">
    <source>
        <dbReference type="ARBA" id="ARBA00023319"/>
    </source>
</evidence>
<dbReference type="Ensembl" id="ENSCPOT00000047564.1">
    <property type="protein sequence ID" value="ENSCPOP00000024899.1"/>
    <property type="gene ID" value="ENSCPOG00000031919.1"/>
</dbReference>
<reference evidence="16" key="1">
    <citation type="journal article" date="2011" name="Nature">
        <title>A high-resolution map of human evolutionary constraint using 29 mammals.</title>
        <authorList>
            <person name="Lindblad-Toh K."/>
            <person name="Garber M."/>
            <person name="Zuk O."/>
            <person name="Lin M.F."/>
            <person name="Parker B.J."/>
            <person name="Washietl S."/>
            <person name="Kheradpour P."/>
            <person name="Ernst J."/>
            <person name="Jordan G."/>
            <person name="Mauceli E."/>
            <person name="Ward L.D."/>
            <person name="Lowe C.B."/>
            <person name="Holloway A.K."/>
            <person name="Clamp M."/>
            <person name="Gnerre S."/>
            <person name="Alfoldi J."/>
            <person name="Beal K."/>
            <person name="Chang J."/>
            <person name="Clawson H."/>
            <person name="Cuff J."/>
            <person name="Di Palma F."/>
            <person name="Fitzgerald S."/>
            <person name="Flicek P."/>
            <person name="Guttman M."/>
            <person name="Hubisz M.J."/>
            <person name="Jaffe D.B."/>
            <person name="Jungreis I."/>
            <person name="Kent W.J."/>
            <person name="Kostka D."/>
            <person name="Lara M."/>
            <person name="Martins A.L."/>
            <person name="Massingham T."/>
            <person name="Moltke I."/>
            <person name="Raney B.J."/>
            <person name="Rasmussen M.D."/>
            <person name="Robinson J."/>
            <person name="Stark A."/>
            <person name="Vilella A.J."/>
            <person name="Wen J."/>
            <person name="Xie X."/>
            <person name="Zody M.C."/>
            <person name="Baldwin J."/>
            <person name="Bloom T."/>
            <person name="Chin C.W."/>
            <person name="Heiman D."/>
            <person name="Nicol R."/>
            <person name="Nusbaum C."/>
            <person name="Young S."/>
            <person name="Wilkinson J."/>
            <person name="Worley K.C."/>
            <person name="Kovar C.L."/>
            <person name="Muzny D.M."/>
            <person name="Gibbs R.A."/>
            <person name="Cree A."/>
            <person name="Dihn H.H."/>
            <person name="Fowler G."/>
            <person name="Jhangiani S."/>
            <person name="Joshi V."/>
            <person name="Lee S."/>
            <person name="Lewis L.R."/>
            <person name="Nazareth L.V."/>
            <person name="Okwuonu G."/>
            <person name="Santibanez J."/>
            <person name="Warren W.C."/>
            <person name="Mardis E.R."/>
            <person name="Weinstock G.M."/>
            <person name="Wilson R.K."/>
            <person name="Delehaunty K."/>
            <person name="Dooling D."/>
            <person name="Fronik C."/>
            <person name="Fulton L."/>
            <person name="Fulton B."/>
            <person name="Graves T."/>
            <person name="Minx P."/>
            <person name="Sodergren E."/>
            <person name="Birney E."/>
            <person name="Margulies E.H."/>
            <person name="Herrero J."/>
            <person name="Green E.D."/>
            <person name="Haussler D."/>
            <person name="Siepel A."/>
            <person name="Goldman N."/>
            <person name="Pollard K.S."/>
            <person name="Pedersen J.S."/>
            <person name="Lander E.S."/>
            <person name="Kellis M."/>
        </authorList>
    </citation>
    <scope>NUCLEOTIDE SEQUENCE [LARGE SCALE GENOMIC DNA]</scope>
    <source>
        <strain evidence="16">2N</strain>
    </source>
</reference>
<dbReference type="FunCoup" id="A0A286XHL4">
    <property type="interactions" value="14"/>
</dbReference>
<dbReference type="GO" id="GO:0007166">
    <property type="term" value="P:cell surface receptor signaling pathway"/>
    <property type="evidence" value="ECO:0007669"/>
    <property type="project" value="TreeGrafter"/>
</dbReference>
<keyword evidence="16" id="KW-1185">Reference proteome</keyword>
<evidence type="ECO:0000259" key="14">
    <source>
        <dbReference type="PROSITE" id="PS50835"/>
    </source>
</evidence>
<gene>
    <name evidence="15" type="primary">FCRL1</name>
</gene>
<feature type="domain" description="Ig-like" evidence="14">
    <location>
        <begin position="214"/>
        <end position="301"/>
    </location>
</feature>
<dbReference type="EMBL" id="AAKN02042996">
    <property type="status" value="NOT_ANNOTATED_CDS"/>
    <property type="molecule type" value="Genomic_DNA"/>
</dbReference>
<dbReference type="GeneTree" id="ENSGT01050000244808"/>
<keyword evidence="9" id="KW-0675">Receptor</keyword>
<dbReference type="InParanoid" id="A0A286XHL4"/>
<evidence type="ECO:0000256" key="13">
    <source>
        <dbReference type="SAM" id="SignalP"/>
    </source>
</evidence>
<dbReference type="GO" id="GO:0019902">
    <property type="term" value="F:phosphatase binding"/>
    <property type="evidence" value="ECO:0007669"/>
    <property type="project" value="UniProtKB-ARBA"/>
</dbReference>
<protein>
    <submittedName>
        <fullName evidence="15">Fc receptor like 1</fullName>
    </submittedName>
</protein>
<dbReference type="FunFam" id="2.60.40.10:FF:000357">
    <property type="entry name" value="Fc receptor like 1"/>
    <property type="match status" value="1"/>
</dbReference>
<organism evidence="15 16">
    <name type="scientific">Cavia porcellus</name>
    <name type="common">Guinea pig</name>
    <dbReference type="NCBI Taxonomy" id="10141"/>
    <lineage>
        <taxon>Eukaryota</taxon>
        <taxon>Metazoa</taxon>
        <taxon>Chordata</taxon>
        <taxon>Craniata</taxon>
        <taxon>Vertebrata</taxon>
        <taxon>Euteleostomi</taxon>
        <taxon>Mammalia</taxon>
        <taxon>Eutheria</taxon>
        <taxon>Euarchontoglires</taxon>
        <taxon>Glires</taxon>
        <taxon>Rodentia</taxon>
        <taxon>Hystricomorpha</taxon>
        <taxon>Caviidae</taxon>
        <taxon>Cavia</taxon>
    </lineage>
</organism>
<evidence type="ECO:0000256" key="7">
    <source>
        <dbReference type="ARBA" id="ARBA00023136"/>
    </source>
</evidence>
<dbReference type="PROSITE" id="PS50835">
    <property type="entry name" value="IG_LIKE"/>
    <property type="match status" value="3"/>
</dbReference>
<evidence type="ECO:0000256" key="1">
    <source>
        <dbReference type="ARBA" id="ARBA00004251"/>
    </source>
</evidence>
<dbReference type="Proteomes" id="UP000005447">
    <property type="component" value="Unassembled WGS sequence"/>
</dbReference>
<dbReference type="Pfam" id="PF13895">
    <property type="entry name" value="Ig_2"/>
    <property type="match status" value="1"/>
</dbReference>
<dbReference type="GO" id="GO:0006955">
    <property type="term" value="P:immune response"/>
    <property type="evidence" value="ECO:0007669"/>
    <property type="project" value="TreeGrafter"/>
</dbReference>
<keyword evidence="5" id="KW-0677">Repeat</keyword>
<dbReference type="InterPro" id="IPR036179">
    <property type="entry name" value="Ig-like_dom_sf"/>
</dbReference>
<dbReference type="FunFam" id="2.60.40.10:FF:000592">
    <property type="entry name" value="Fc receptor like 1"/>
    <property type="match status" value="1"/>
</dbReference>
<feature type="transmembrane region" description="Helical" evidence="12">
    <location>
        <begin position="318"/>
        <end position="337"/>
    </location>
</feature>
<evidence type="ECO:0000256" key="4">
    <source>
        <dbReference type="ARBA" id="ARBA00022729"/>
    </source>
</evidence>
<keyword evidence="2" id="KW-1003">Cell membrane</keyword>
<evidence type="ECO:0000256" key="3">
    <source>
        <dbReference type="ARBA" id="ARBA00022692"/>
    </source>
</evidence>
<dbReference type="OMA" id="LWIPAVW"/>
<evidence type="ECO:0000256" key="12">
    <source>
        <dbReference type="SAM" id="Phobius"/>
    </source>
</evidence>
<feature type="domain" description="Ig-like" evidence="14">
    <location>
        <begin position="21"/>
        <end position="93"/>
    </location>
</feature>
<sequence>MLLWFLLLICALPCEPAAPLPRPVLKASPSQPLEGNPMILTCVMQLPPQKPDVQNQFCFFRDNQMLGLDCRTSPELQIPVVWSKDSGSYWCQAKIMTPSITKTSLRFQIHVQSIPVSDVSLETQPPGRWVMEGEKLVLICSVANGTGDITFFWYRGALGLNLGTKTQRSLRAEFEIPSVRQTDAEQYYCVADNGHGPNLSGLINITVKSPVSHPVLTLRAPRAHTMVGDTVELHCEALRGSAPILYQLYHEDVILRNSSAPSGRGVSFNLNLTTEHSGNYFCEADNGLGAQRSKAVALNVTVPDWNGSDHLTSGVMEGLFASFGAIIFLALLFGYWLKRRTGRRSAEDPLRKNASPITQQSDYLNSPDSMQLQPFYENANIVGGDKVYSLVYHNQQELEPVIVQHTGTHMENKVFPDIYSRLRKADVTDVDYEDAM</sequence>